<feature type="domain" description="M23ase beta-sheet core" evidence="5">
    <location>
        <begin position="1126"/>
        <end position="1226"/>
    </location>
</feature>
<dbReference type="CDD" id="cd12797">
    <property type="entry name" value="M23_peptidase"/>
    <property type="match status" value="1"/>
</dbReference>
<feature type="region of interest" description="Disordered" evidence="3">
    <location>
        <begin position="1513"/>
        <end position="1535"/>
    </location>
</feature>
<evidence type="ECO:0000259" key="6">
    <source>
        <dbReference type="Pfam" id="PF10145"/>
    </source>
</evidence>
<keyword evidence="4" id="KW-0472">Membrane</keyword>
<keyword evidence="4" id="KW-1133">Transmembrane helix</keyword>
<dbReference type="Proteomes" id="UP000831880">
    <property type="component" value="Chromosome"/>
</dbReference>
<dbReference type="Pfam" id="PF10145">
    <property type="entry name" value="PhageMin_Tail"/>
    <property type="match status" value="1"/>
</dbReference>
<dbReference type="PANTHER" id="PTHR37813">
    <property type="entry name" value="FELS-2 PROPHAGE PROTEIN"/>
    <property type="match status" value="1"/>
</dbReference>
<keyword evidence="8" id="KW-1185">Reference proteome</keyword>
<feature type="coiled-coil region" evidence="2">
    <location>
        <begin position="749"/>
        <end position="790"/>
    </location>
</feature>
<dbReference type="Gene3D" id="2.70.70.10">
    <property type="entry name" value="Glucose Permease (Domain IIA)"/>
    <property type="match status" value="1"/>
</dbReference>
<feature type="transmembrane region" description="Helical" evidence="4">
    <location>
        <begin position="626"/>
        <end position="650"/>
    </location>
</feature>
<keyword evidence="4" id="KW-0812">Transmembrane</keyword>
<keyword evidence="2" id="KW-0175">Coiled coil</keyword>
<feature type="compositionally biased region" description="Low complexity" evidence="3">
    <location>
        <begin position="1516"/>
        <end position="1527"/>
    </location>
</feature>
<dbReference type="PANTHER" id="PTHR37813:SF1">
    <property type="entry name" value="FELS-2 PROPHAGE PROTEIN"/>
    <property type="match status" value="1"/>
</dbReference>
<organism evidence="7 8">
    <name type="scientific">Halobacillus shinanisalinarum</name>
    <dbReference type="NCBI Taxonomy" id="2932258"/>
    <lineage>
        <taxon>Bacteria</taxon>
        <taxon>Bacillati</taxon>
        <taxon>Bacillota</taxon>
        <taxon>Bacilli</taxon>
        <taxon>Bacillales</taxon>
        <taxon>Bacillaceae</taxon>
        <taxon>Halobacillus</taxon>
    </lineage>
</organism>
<feature type="domain" description="Phage tail tape measure protein" evidence="6">
    <location>
        <begin position="212"/>
        <end position="405"/>
    </location>
</feature>
<dbReference type="InterPro" id="IPR010090">
    <property type="entry name" value="Phage_tape_meas"/>
</dbReference>
<evidence type="ECO:0000256" key="2">
    <source>
        <dbReference type="SAM" id="Coils"/>
    </source>
</evidence>
<evidence type="ECO:0000259" key="5">
    <source>
        <dbReference type="Pfam" id="PF01551"/>
    </source>
</evidence>
<dbReference type="InterPro" id="IPR011055">
    <property type="entry name" value="Dup_hybrid_motif"/>
</dbReference>
<evidence type="ECO:0000256" key="1">
    <source>
        <dbReference type="ARBA" id="ARBA00022612"/>
    </source>
</evidence>
<accession>A0ABY4GYY2</accession>
<dbReference type="RefSeq" id="WP_244753017.1">
    <property type="nucleotide sequence ID" value="NZ_CP095074.1"/>
</dbReference>
<dbReference type="EMBL" id="CP095074">
    <property type="protein sequence ID" value="UOQ93417.1"/>
    <property type="molecule type" value="Genomic_DNA"/>
</dbReference>
<sequence length="1576" mass="169723">MAEEIGNLVVRVGLNGADFQKGIKNINSQMNLARSELRAASGGFKKFGNTTEELKVKAASLGKQYELQGQRVKQLRAQYDKLVKTQGENADATIRAGTKVNNAIGSYKKLENQLSGVNKALNTQTSRWQAVQQKLSGVGGTMVDVGRNFREVGRNLSMSVTAPVGIAGAAAVRMASDFQRSQGLIQNQLGITKDEAKDLNNVVTDVWKQGFGTNLDEVRTSLTTVKRNMDLLNEQNLKKVTKGALGLSSVFQTDVNDVTRTASVIMKNFETTGTLALDYITAGFQQGGDYAGDLLDTMTEYAPQFGAMGFSAGEMMNILIEGAKNGAFNLDKVGDAVKEFSVRAVDGSETTKKGFAAIGLTAQKMGTAIAKGGDSSQQAFAATVAGLAAMEDPLKQQQAGVALFGTQWEDVKKEVVLAMDTTTNKLGKVEGATQKLNDTMQQNPAQQFQAKWREFQKALLPIANELLNLGIEVLPTVSDAVEKIASVFEDMSPAQRKLLLGAIGLTAALGPLAFAFGAITNAVGHSIRGMVSLTGWMGRTNKKFNVFGRFAKKTSTSTKNLGITAGKTGTQVNTMGGTLQKTSKKTDKMGASTTKAGSKLGGLGGKVASAVGRFGKFGRTLGVARFGLAALGGPVGLAITGITAIGTAGYKLYQHLKNETIPQVDLFGSKVSKSTQKAVGGFLKLNTKATEQLNLLNWSSKTVSEKMATNLTGTFNRMGTQISEGIKTKYNQAYGTMQSFFERSSALTKEEEAKALEKMTANHKKEQTKVQQAQDRIQTILATASKEKRELTDSERKEINQIQKEMVNTGIKTLSKNEVEQKSILERMKAQGENITARQAAAVVQNSKKQTNGAIKEANKQYKQTVAEIVRQRDETGTISDKQAQELIADAQRQRDKTVEKATSMQENVVKQAKKQAKGHVDEVDWETGQVLSKWDKFIAAVAKPVNSMIDGINWVLRHIGLKDKQIGEWTPPGYAKGTGFHPGGLAVVGEKGRELAHVPGKGLGVVGQRGSELLNLPRGTSVLPNRQTEEIFKTQYPGYEGGVGSFFKNLLKGPSKLFDFALDKFGFDIPDIGGAFTTMGKGIFSSLKDNALDFVKDKLPSLGSLFGFGGGFTKTSGFGQRWGTLHKGNDYGAPIGTPIPSQSVGRVIFAGYGRRGSGYGGYGNVAHIQGAGGYSHLYAHQNQLYVGTGDSVSKGQIIGTVGSTGDSTGPHLHYEVRKNGRAINPGSLGGFERGGIINREHLAMVGEGDKEEVVIPLEQHRSRALALWQAAGNKLGVSGKSMAILYNEQEAVLEQLRLATGLIKAQTTQIVNQSPLLQQIVGSIHLGVNKVATHLTQAEARFRNQLTTVSGAIKNNINVGNSMLVSTISAVGTSIKKATEQAIQNVVSQTKERELPFDPAVLQERITKISKLGGRHAREYFQFVLEEGDWLNDSATHIPNKALVRQLLLAGRDLSVQMGEPQGGYAPKHYRNILEGNFQLIRGYQKETRKEIEAIANLRTLGIASFGAPADLVPSRRSSPSPQPSQLSANVSSAHQTGGDIHQHFYFYGKTDSPADTARKMKQASQKLAKEWGMN</sequence>
<evidence type="ECO:0000313" key="8">
    <source>
        <dbReference type="Proteomes" id="UP000831880"/>
    </source>
</evidence>
<feature type="coiled-coil region" evidence="2">
    <location>
        <begin position="848"/>
        <end position="908"/>
    </location>
</feature>
<keyword evidence="1" id="KW-1188">Viral release from host cell</keyword>
<evidence type="ECO:0000256" key="4">
    <source>
        <dbReference type="SAM" id="Phobius"/>
    </source>
</evidence>
<dbReference type="InterPro" id="IPR016047">
    <property type="entry name" value="M23ase_b-sheet_dom"/>
</dbReference>
<dbReference type="Pfam" id="PF01551">
    <property type="entry name" value="Peptidase_M23"/>
    <property type="match status" value="1"/>
</dbReference>
<name>A0ABY4GYY2_9BACI</name>
<proteinExistence type="predicted"/>
<protein>
    <submittedName>
        <fullName evidence="7">Peptidoglycan DD-metalloendopeptidase family protein</fullName>
    </submittedName>
</protein>
<reference evidence="7 8" key="1">
    <citation type="submission" date="2022-04" db="EMBL/GenBank/DDBJ databases">
        <title>Halobacillus sp. isolated from saltern.</title>
        <authorList>
            <person name="Won M."/>
            <person name="Lee C.-M."/>
            <person name="Woen H.-Y."/>
            <person name="Kwon S.-W."/>
        </authorList>
    </citation>
    <scope>NUCLEOTIDE SEQUENCE [LARGE SCALE GENOMIC DNA]</scope>
    <source>
        <strain evidence="7 8">SSTM10-2</strain>
    </source>
</reference>
<evidence type="ECO:0000256" key="3">
    <source>
        <dbReference type="SAM" id="MobiDB-lite"/>
    </source>
</evidence>
<gene>
    <name evidence="7" type="ORF">MUO14_24120</name>
</gene>
<evidence type="ECO:0000313" key="7">
    <source>
        <dbReference type="EMBL" id="UOQ93417.1"/>
    </source>
</evidence>
<feature type="transmembrane region" description="Helical" evidence="4">
    <location>
        <begin position="498"/>
        <end position="523"/>
    </location>
</feature>
<dbReference type="SUPFAM" id="SSF51261">
    <property type="entry name" value="Duplicated hybrid motif"/>
    <property type="match status" value="1"/>
</dbReference>